<comment type="caution">
    <text evidence="1">The sequence shown here is derived from an EMBL/GenBank/DDBJ whole genome shotgun (WGS) entry which is preliminary data.</text>
</comment>
<sequence>MGYYDRSAERTTRTSLQYVERQIGYPVPENFKKAENFGELMLTTAAHLSNHNGIVAAMLQVLQQQK</sequence>
<dbReference type="RefSeq" id="WP_377601670.1">
    <property type="nucleotide sequence ID" value="NZ_JBHUME010000005.1"/>
</dbReference>
<organism evidence="1 2">
    <name type="scientific">Paenibacillus gansuensis</name>
    <dbReference type="NCBI Taxonomy" id="306542"/>
    <lineage>
        <taxon>Bacteria</taxon>
        <taxon>Bacillati</taxon>
        <taxon>Bacillota</taxon>
        <taxon>Bacilli</taxon>
        <taxon>Bacillales</taxon>
        <taxon>Paenibacillaceae</taxon>
        <taxon>Paenibacillus</taxon>
    </lineage>
</organism>
<name>A0ABW5PBA8_9BACL</name>
<evidence type="ECO:0000313" key="1">
    <source>
        <dbReference type="EMBL" id="MFD2612295.1"/>
    </source>
</evidence>
<reference evidence="2" key="1">
    <citation type="journal article" date="2019" name="Int. J. Syst. Evol. Microbiol.">
        <title>The Global Catalogue of Microorganisms (GCM) 10K type strain sequencing project: providing services to taxonomists for standard genome sequencing and annotation.</title>
        <authorList>
            <consortium name="The Broad Institute Genomics Platform"/>
            <consortium name="The Broad Institute Genome Sequencing Center for Infectious Disease"/>
            <person name="Wu L."/>
            <person name="Ma J."/>
        </authorList>
    </citation>
    <scope>NUCLEOTIDE SEQUENCE [LARGE SCALE GENOMIC DNA]</scope>
    <source>
        <strain evidence="2">KCTC 3950</strain>
    </source>
</reference>
<accession>A0ABW5PBA8</accession>
<dbReference type="Proteomes" id="UP001597541">
    <property type="component" value="Unassembled WGS sequence"/>
</dbReference>
<dbReference type="EMBL" id="JBHUME010000005">
    <property type="protein sequence ID" value="MFD2612295.1"/>
    <property type="molecule type" value="Genomic_DNA"/>
</dbReference>
<protein>
    <submittedName>
        <fullName evidence="1">Uncharacterized protein</fullName>
    </submittedName>
</protein>
<gene>
    <name evidence="1" type="ORF">ACFSUF_07595</name>
</gene>
<keyword evidence="2" id="KW-1185">Reference proteome</keyword>
<proteinExistence type="predicted"/>
<evidence type="ECO:0000313" key="2">
    <source>
        <dbReference type="Proteomes" id="UP001597541"/>
    </source>
</evidence>